<dbReference type="Proteomes" id="UP001064632">
    <property type="component" value="Chromosome"/>
</dbReference>
<organism evidence="8 9">
    <name type="scientific">Tahibacter amnicola</name>
    <dbReference type="NCBI Taxonomy" id="2976241"/>
    <lineage>
        <taxon>Bacteria</taxon>
        <taxon>Pseudomonadati</taxon>
        <taxon>Pseudomonadota</taxon>
        <taxon>Gammaproteobacteria</taxon>
        <taxon>Lysobacterales</taxon>
        <taxon>Rhodanobacteraceae</taxon>
        <taxon>Tahibacter</taxon>
    </lineage>
</organism>
<dbReference type="Gene3D" id="2.40.170.20">
    <property type="entry name" value="TonB-dependent receptor, beta-barrel domain"/>
    <property type="match status" value="1"/>
</dbReference>
<dbReference type="SUPFAM" id="SSF56935">
    <property type="entry name" value="Porins"/>
    <property type="match status" value="1"/>
</dbReference>
<gene>
    <name evidence="8" type="ORF">N4264_02905</name>
</gene>
<accession>A0ABY6BF02</accession>
<dbReference type="InterPro" id="IPR036942">
    <property type="entry name" value="Beta-barrel_TonB_sf"/>
</dbReference>
<dbReference type="PANTHER" id="PTHR30069:SF46">
    <property type="entry name" value="OAR PROTEIN"/>
    <property type="match status" value="1"/>
</dbReference>
<comment type="subcellular location">
    <subcellularLocation>
        <location evidence="1">Cell outer membrane</location>
        <topology evidence="1">Multi-pass membrane protein</topology>
    </subcellularLocation>
</comment>
<keyword evidence="5" id="KW-0472">Membrane</keyword>
<evidence type="ECO:0000313" key="9">
    <source>
        <dbReference type="Proteomes" id="UP001064632"/>
    </source>
</evidence>
<dbReference type="Pfam" id="PF25183">
    <property type="entry name" value="OMP_b-brl_4"/>
    <property type="match status" value="2"/>
</dbReference>
<keyword evidence="9" id="KW-1185">Reference proteome</keyword>
<feature type="domain" description="TonB-dependent transporter Oar-like beta-barrel" evidence="7">
    <location>
        <begin position="244"/>
        <end position="628"/>
    </location>
</feature>
<dbReference type="EMBL" id="CP104694">
    <property type="protein sequence ID" value="UXI68616.1"/>
    <property type="molecule type" value="Genomic_DNA"/>
</dbReference>
<evidence type="ECO:0000256" key="3">
    <source>
        <dbReference type="ARBA" id="ARBA00022452"/>
    </source>
</evidence>
<evidence type="ECO:0000256" key="5">
    <source>
        <dbReference type="ARBA" id="ARBA00023136"/>
    </source>
</evidence>
<dbReference type="InterPro" id="IPR057601">
    <property type="entry name" value="Oar-like_b-barrel"/>
</dbReference>
<keyword evidence="6" id="KW-0998">Cell outer membrane</keyword>
<keyword evidence="4" id="KW-0812">Transmembrane</keyword>
<proteinExistence type="predicted"/>
<sequence>MVKLDWNITDSHIVEVTAISNRNYYDTVIYENDEPYSLVNATRLDKYQLRYGGEVYMAKYTGYLTDNFTVSGQLGQLEYLNASRVGIPPGADCPRVLDGRAGGALVELGCWTAATVDDANAPPARDQRRAGRLDAEWHVGDHAIRFGYDKEKFNSTNVGTTQSGGEYWRYFARPANGMVNGAALPADATAYVRRWVRNTVSGAYDVHNTAAYVEDSWQATDNFVVYAGIRAETFDNRNAEGESFAKADNQIAPRIGFSWDVNNDSTLKVFGNAGRYFIPVAANTNIRAAAAEYFNTDYFTFTSIDPVTGAPVGLGPQLGPDVLASSGVAPVAATVTAANLKPMYQDELILGVQRAFSDSWSGGVRGVMREVKNGMDDFCYAGPFAKWAEDNGFDDFDYHTVPDCVILNPGKDAEFALDLQDDGTLTNVVIPARYFGLPQYRRKYTAIEFFWEKVWDGKWYLQGSYTIAHSFGNVEGYVNSTLEQDDAGLTQDFDFASFTHGTYGNLPNDRRHAIKLFGTYQLTDDWRISSNWIFQSGRPRSCYGFVPDTVPDFNAPDGTAANGSGRYTSASSLYCLDENGNSVLRPRGSFGTTRWITQIDLSVAWTPKIGEGNLILKADVFNVFNAKRPTDYNEIGDRTRATPEHNPNFGLPASYQTPRYFRFTARYDFSL</sequence>
<evidence type="ECO:0000256" key="2">
    <source>
        <dbReference type="ARBA" id="ARBA00022448"/>
    </source>
</evidence>
<protein>
    <recommendedName>
        <fullName evidence="7">TonB-dependent transporter Oar-like beta-barrel domain-containing protein</fullName>
    </recommendedName>
</protein>
<feature type="domain" description="TonB-dependent transporter Oar-like beta-barrel" evidence="7">
    <location>
        <begin position="2"/>
        <end position="237"/>
    </location>
</feature>
<evidence type="ECO:0000259" key="7">
    <source>
        <dbReference type="Pfam" id="PF25183"/>
    </source>
</evidence>
<keyword evidence="2" id="KW-0813">Transport</keyword>
<name>A0ABY6BF02_9GAMM</name>
<evidence type="ECO:0000256" key="1">
    <source>
        <dbReference type="ARBA" id="ARBA00004571"/>
    </source>
</evidence>
<evidence type="ECO:0000256" key="4">
    <source>
        <dbReference type="ARBA" id="ARBA00022692"/>
    </source>
</evidence>
<evidence type="ECO:0000256" key="6">
    <source>
        <dbReference type="ARBA" id="ARBA00023237"/>
    </source>
</evidence>
<reference evidence="8" key="1">
    <citation type="submission" date="2022-09" db="EMBL/GenBank/DDBJ databases">
        <title>Tahibacter sp. nov., isolated from a fresh water.</title>
        <authorList>
            <person name="Baek J.H."/>
            <person name="Lee J.K."/>
            <person name="Kim J.M."/>
            <person name="Jeon C.O."/>
        </authorList>
    </citation>
    <scope>NUCLEOTIDE SEQUENCE</scope>
    <source>
        <strain evidence="8">W38</strain>
    </source>
</reference>
<dbReference type="InterPro" id="IPR039426">
    <property type="entry name" value="TonB-dep_rcpt-like"/>
</dbReference>
<keyword evidence="3" id="KW-1134">Transmembrane beta strand</keyword>
<dbReference type="RefSeq" id="WP_261695574.1">
    <property type="nucleotide sequence ID" value="NZ_CP104694.1"/>
</dbReference>
<dbReference type="PANTHER" id="PTHR30069">
    <property type="entry name" value="TONB-DEPENDENT OUTER MEMBRANE RECEPTOR"/>
    <property type="match status" value="1"/>
</dbReference>
<evidence type="ECO:0000313" key="8">
    <source>
        <dbReference type="EMBL" id="UXI68616.1"/>
    </source>
</evidence>